<dbReference type="GO" id="GO:0000387">
    <property type="term" value="P:spliceosomal snRNP assembly"/>
    <property type="evidence" value="ECO:0007669"/>
    <property type="project" value="InterPro"/>
</dbReference>
<feature type="region of interest" description="Disordered" evidence="7">
    <location>
        <begin position="1"/>
        <end position="22"/>
    </location>
</feature>
<evidence type="ECO:0000313" key="10">
    <source>
        <dbReference type="EMBL" id="RDW28987.1"/>
    </source>
</evidence>
<dbReference type="GO" id="GO:0032797">
    <property type="term" value="C:SMN complex"/>
    <property type="evidence" value="ECO:0007669"/>
    <property type="project" value="TreeGrafter"/>
</dbReference>
<evidence type="ECO:0000256" key="4">
    <source>
        <dbReference type="ARBA" id="ARBA00023187"/>
    </source>
</evidence>
<evidence type="ECO:0000256" key="6">
    <source>
        <dbReference type="ARBA" id="ARBA00047179"/>
    </source>
</evidence>
<name>A0A1H6PH43_YARLL</name>
<gene>
    <name evidence="10" type="ORF">B0I71DRAFT_25987</name>
    <name evidence="9" type="ORF">YALI1_B27404g</name>
</gene>
<dbReference type="OMA" id="DIFENCA"/>
<accession>A0A1H6PH43</accession>
<dbReference type="AlphaFoldDB" id="A0A1H6PH43"/>
<evidence type="ECO:0000313" key="12">
    <source>
        <dbReference type="Proteomes" id="UP000256601"/>
    </source>
</evidence>
<reference evidence="10 12" key="2">
    <citation type="submission" date="2018-07" db="EMBL/GenBank/DDBJ databases">
        <title>Draft Genome Assemblies for Five Robust Yarrowia lipolytica Strains Exhibiting High Lipid Production and Pentose Sugar Utilization and Sugar Alcohol Secretion from Undetoxified Lignocellulosic Biomass Hydrolysates.</title>
        <authorList>
            <consortium name="DOE Joint Genome Institute"/>
            <person name="Walker C."/>
            <person name="Ryu S."/>
            <person name="Na H."/>
            <person name="Zane M."/>
            <person name="LaButti K."/>
            <person name="Lipzen A."/>
            <person name="Haridas S."/>
            <person name="Barry K."/>
            <person name="Grigoriev I.V."/>
            <person name="Quarterman J."/>
            <person name="Slininger P."/>
            <person name="Dien B."/>
            <person name="Trinh C.T."/>
        </authorList>
    </citation>
    <scope>NUCLEOTIDE SEQUENCE [LARGE SCALE GENOMIC DNA]</scope>
    <source>
        <strain evidence="10 12">YB392</strain>
    </source>
</reference>
<dbReference type="VEuPathDB" id="FungiDB:YALI1_B27404g"/>
<sequence>MKRNLEEYTAGPLNEDTGQRSAFPLDEQVADLDLEGPPMDVAQYLAQVKREANQSPAFTTVKGQRRATTPSTYSKKYTEMSLVMPLSVINEWRVEIRKSFMELRKTVQSHGDERPELPADSELPTTFSKWKTFISGSSSPEPTLQFIASLPHQQLFMLLEYCHKWLGPKISRGLSIWLMGLLSCLPDILDASEQASVRSLGKRALEILQNPKYDRLTDVTEFALKSVVIICADVYHQHDLVETVAIMERERPVQVNEIVLDY</sequence>
<dbReference type="PANTHER" id="PTHR12794:SF0">
    <property type="entry name" value="GEM-ASSOCIATED PROTEIN 2"/>
    <property type="match status" value="1"/>
</dbReference>
<keyword evidence="2" id="KW-0963">Cytoplasm</keyword>
<dbReference type="InterPro" id="IPR017364">
    <property type="entry name" value="GEMIN2"/>
</dbReference>
<evidence type="ECO:0000313" key="9">
    <source>
        <dbReference type="EMBL" id="AOW02006.1"/>
    </source>
</evidence>
<dbReference type="Proteomes" id="UP000182444">
    <property type="component" value="Chromosome 1B"/>
</dbReference>
<keyword evidence="3" id="KW-0507">mRNA processing</keyword>
<dbReference type="Gene3D" id="1.20.58.1070">
    <property type="match status" value="1"/>
</dbReference>
<dbReference type="RefSeq" id="XP_501161.1">
    <property type="nucleotide sequence ID" value="XM_501161.1"/>
</dbReference>
<comment type="similarity">
    <text evidence="5">Belongs to the gemin-2 family.</text>
</comment>
<keyword evidence="4" id="KW-0508">mRNA splicing</keyword>
<evidence type="ECO:0000256" key="1">
    <source>
        <dbReference type="ARBA" id="ARBA00004496"/>
    </source>
</evidence>
<evidence type="ECO:0000256" key="7">
    <source>
        <dbReference type="SAM" id="MobiDB-lite"/>
    </source>
</evidence>
<evidence type="ECO:0000259" key="8">
    <source>
        <dbReference type="PROSITE" id="PS50804"/>
    </source>
</evidence>
<evidence type="ECO:0000256" key="5">
    <source>
        <dbReference type="ARBA" id="ARBA00025758"/>
    </source>
</evidence>
<dbReference type="OrthoDB" id="428895at2759"/>
<dbReference type="Pfam" id="PF04938">
    <property type="entry name" value="SIP1"/>
    <property type="match status" value="1"/>
</dbReference>
<dbReference type="InterPro" id="IPR035426">
    <property type="entry name" value="Gemin2/Brr1"/>
</dbReference>
<reference evidence="9 11" key="1">
    <citation type="journal article" date="2016" name="PLoS ONE">
        <title>Sequence Assembly of Yarrowia lipolytica Strain W29/CLIB89 Shows Transposable Element Diversity.</title>
        <authorList>
            <person name="Magnan C."/>
            <person name="Yu J."/>
            <person name="Chang I."/>
            <person name="Jahn E."/>
            <person name="Kanomata Y."/>
            <person name="Wu J."/>
            <person name="Zeller M."/>
            <person name="Oakes M."/>
            <person name="Baldi P."/>
            <person name="Sandmeyer S."/>
        </authorList>
    </citation>
    <scope>NUCLEOTIDE SEQUENCE [LARGE SCALE GENOMIC DNA]</scope>
    <source>
        <strain evidence="9">CLIB89</strain>
        <strain evidence="11">CLIB89(W29)</strain>
    </source>
</reference>
<dbReference type="GO" id="GO:0000245">
    <property type="term" value="P:spliceosomal complex assembly"/>
    <property type="evidence" value="ECO:0007669"/>
    <property type="project" value="InterPro"/>
</dbReference>
<protein>
    <recommendedName>
        <fullName evidence="6">Gem-associated protein 2</fullName>
    </recommendedName>
</protein>
<comment type="subcellular location">
    <subcellularLocation>
        <location evidence="1">Cytoplasm</location>
    </subcellularLocation>
</comment>
<dbReference type="KEGG" id="yli:2906971"/>
<dbReference type="InterPro" id="IPR003309">
    <property type="entry name" value="SCAN_dom"/>
</dbReference>
<dbReference type="PANTHER" id="PTHR12794">
    <property type="entry name" value="GEMIN2"/>
    <property type="match status" value="1"/>
</dbReference>
<dbReference type="VEuPathDB" id="FungiDB:YALI0_B20988g"/>
<dbReference type="GO" id="GO:0005681">
    <property type="term" value="C:spliceosomal complex"/>
    <property type="evidence" value="ECO:0007669"/>
    <property type="project" value="InterPro"/>
</dbReference>
<evidence type="ECO:0000313" key="11">
    <source>
        <dbReference type="Proteomes" id="UP000182444"/>
    </source>
</evidence>
<feature type="domain" description="SCAN box" evidence="8">
    <location>
        <begin position="151"/>
        <end position="198"/>
    </location>
</feature>
<dbReference type="PIRSF" id="PIRSF038038">
    <property type="entry name" value="SMN_Gemin2"/>
    <property type="match status" value="1"/>
</dbReference>
<dbReference type="Proteomes" id="UP000256601">
    <property type="component" value="Unassembled WGS sequence"/>
</dbReference>
<evidence type="ECO:0000256" key="3">
    <source>
        <dbReference type="ARBA" id="ARBA00022664"/>
    </source>
</evidence>
<dbReference type="EMBL" id="CP017554">
    <property type="protein sequence ID" value="AOW02006.1"/>
    <property type="molecule type" value="Genomic_DNA"/>
</dbReference>
<proteinExistence type="inferred from homology"/>
<evidence type="ECO:0000256" key="2">
    <source>
        <dbReference type="ARBA" id="ARBA00022490"/>
    </source>
</evidence>
<dbReference type="GeneID" id="2906971"/>
<dbReference type="PROSITE" id="PS50804">
    <property type="entry name" value="SCAN_BOX"/>
    <property type="match status" value="1"/>
</dbReference>
<dbReference type="EMBL" id="KZ858948">
    <property type="protein sequence ID" value="RDW28987.1"/>
    <property type="molecule type" value="Genomic_DNA"/>
</dbReference>
<organism evidence="9 11">
    <name type="scientific">Yarrowia lipolytica</name>
    <name type="common">Candida lipolytica</name>
    <dbReference type="NCBI Taxonomy" id="4952"/>
    <lineage>
        <taxon>Eukaryota</taxon>
        <taxon>Fungi</taxon>
        <taxon>Dikarya</taxon>
        <taxon>Ascomycota</taxon>
        <taxon>Saccharomycotina</taxon>
        <taxon>Dipodascomycetes</taxon>
        <taxon>Dipodascales</taxon>
        <taxon>Dipodascales incertae sedis</taxon>
        <taxon>Yarrowia</taxon>
    </lineage>
</organism>